<dbReference type="OrthoDB" id="25766at10239"/>
<reference evidence="1 2" key="1">
    <citation type="journal article" date="2010" name="Environ. Microbiol.">
        <title>Genomic analysis of oceanic cyanobacterial myoviruses compared with T4-like myoviruses from diverse hosts and environments.</title>
        <authorList>
            <person name="Sullivan M.B."/>
            <person name="Huang K.H."/>
            <person name="Ignacio-Espinoza J.C."/>
            <person name="Berlin A.M."/>
            <person name="Kelly L."/>
            <person name="Weigele P.R."/>
            <person name="DeFrancesco A.S."/>
            <person name="Kern S.E."/>
            <person name="Thompson L.R."/>
            <person name="Young S."/>
            <person name="Yandava C."/>
            <person name="Fu R."/>
            <person name="Krastins B."/>
            <person name="Chase M."/>
            <person name="Sarracino D."/>
            <person name="Osburne M.S."/>
            <person name="Henn M.R."/>
            <person name="Chisholm S.W."/>
        </authorList>
    </citation>
    <scope>NUCLEOTIDE SEQUENCE [LARGE SCALE GENOMIC DNA]</scope>
    <source>
        <strain evidence="1">M4-247</strain>
    </source>
</reference>
<protein>
    <submittedName>
        <fullName evidence="1">Uncharacterized protein</fullName>
    </submittedName>
</protein>
<sequence>MASAVSNLLIYQGSDFIIDFTVENDNGTDFNLTGYTAACLIKKHYTSSTSQTVTAAVLSPATSGRIQLSLTNSQTAAMKSGRYVYDVVITSSTGLKSRVLEGSVSVLEGVTL</sequence>
<dbReference type="EMBL" id="GU071101">
    <property type="protein sequence ID" value="ADO98715.1"/>
    <property type="molecule type" value="Genomic_DNA"/>
</dbReference>
<evidence type="ECO:0000313" key="1">
    <source>
        <dbReference type="EMBL" id="ADO98715.1"/>
    </source>
</evidence>
<keyword evidence="2" id="KW-1185">Reference proteome</keyword>
<dbReference type="Proteomes" id="UP000006530">
    <property type="component" value="Segment"/>
</dbReference>
<dbReference type="GeneID" id="10327004"/>
<accession>E3SMS2</accession>
<dbReference type="RefSeq" id="YP_004322516.1">
    <property type="nucleotide sequence ID" value="NC_015280.1"/>
</dbReference>
<name>E3SMS2_9CAUD</name>
<evidence type="ECO:0000313" key="2">
    <source>
        <dbReference type="Proteomes" id="UP000006530"/>
    </source>
</evidence>
<gene>
    <name evidence="1" type="ORF">PHM1_091</name>
</gene>
<proteinExistence type="predicted"/>
<organism evidence="1 2">
    <name type="scientific">Prochlorococcus phage P-HM1</name>
    <dbReference type="NCBI Taxonomy" id="445700"/>
    <lineage>
        <taxon>Viruses</taxon>
        <taxon>Duplodnaviria</taxon>
        <taxon>Heunggongvirae</taxon>
        <taxon>Uroviricota</taxon>
        <taxon>Caudoviricetes</taxon>
        <taxon>Eurybiavirus</taxon>
        <taxon>Eurybiavirus PHM2</taxon>
    </lineage>
</organism>
<dbReference type="KEGG" id="vg:10327004"/>